<evidence type="ECO:0000256" key="1">
    <source>
        <dbReference type="SAM" id="SignalP"/>
    </source>
</evidence>
<evidence type="ECO:0000313" key="2">
    <source>
        <dbReference type="EMBL" id="NDK38603.1"/>
    </source>
</evidence>
<keyword evidence="3" id="KW-1185">Reference proteome</keyword>
<dbReference type="RefSeq" id="WP_162349180.1">
    <property type="nucleotide sequence ID" value="NZ_QOVG01000004.1"/>
</dbReference>
<proteinExistence type="predicted"/>
<gene>
    <name evidence="2" type="ORF">DT603_07080</name>
</gene>
<reference evidence="2 3" key="1">
    <citation type="submission" date="2018-07" db="EMBL/GenBank/DDBJ databases">
        <title>Whole genome Sequencing of Pseudoxanthomonas gei KCTC 32298 (T).</title>
        <authorList>
            <person name="Kumar S."/>
            <person name="Bansal K."/>
            <person name="Kaur A."/>
            <person name="Patil P."/>
            <person name="Sharma S."/>
            <person name="Patil P.B."/>
        </authorList>
    </citation>
    <scope>NUCLEOTIDE SEQUENCE [LARGE SCALE GENOMIC DNA]</scope>
    <source>
        <strain evidence="2 3">KCTC 32298</strain>
    </source>
</reference>
<dbReference type="EMBL" id="QOVG01000004">
    <property type="protein sequence ID" value="NDK38603.1"/>
    <property type="molecule type" value="Genomic_DNA"/>
</dbReference>
<dbReference type="Proteomes" id="UP001429354">
    <property type="component" value="Unassembled WGS sequence"/>
</dbReference>
<protein>
    <submittedName>
        <fullName evidence="2">Uncharacterized protein</fullName>
    </submittedName>
</protein>
<organism evidence="2 3">
    <name type="scientific">Pseudoxanthomonas gei</name>
    <dbReference type="NCBI Taxonomy" id="1383030"/>
    <lineage>
        <taxon>Bacteria</taxon>
        <taxon>Pseudomonadati</taxon>
        <taxon>Pseudomonadota</taxon>
        <taxon>Gammaproteobacteria</taxon>
        <taxon>Lysobacterales</taxon>
        <taxon>Lysobacteraceae</taxon>
        <taxon>Pseudoxanthomonas</taxon>
    </lineage>
</organism>
<sequence length="125" mass="13083">MKLLALVTLALLAGPAPAATVLEYAEAKSLADADEASLSPQQRSELRASQAALLASGTAACSTPVPDLSALVVVMELDAQGKVVRTWLQGNSPLAICLRKHAAARWLSVPPRAPFYASIEVSFTK</sequence>
<accession>A0ABX0AHB3</accession>
<comment type="caution">
    <text evidence="2">The sequence shown here is derived from an EMBL/GenBank/DDBJ whole genome shotgun (WGS) entry which is preliminary data.</text>
</comment>
<evidence type="ECO:0000313" key="3">
    <source>
        <dbReference type="Proteomes" id="UP001429354"/>
    </source>
</evidence>
<feature type="signal peptide" evidence="1">
    <location>
        <begin position="1"/>
        <end position="18"/>
    </location>
</feature>
<name>A0ABX0AHB3_9GAMM</name>
<keyword evidence="1" id="KW-0732">Signal</keyword>
<feature type="chain" id="PRO_5045538898" evidence="1">
    <location>
        <begin position="19"/>
        <end position="125"/>
    </location>
</feature>